<dbReference type="Proteomes" id="UP000553632">
    <property type="component" value="Unassembled WGS sequence"/>
</dbReference>
<comment type="caution">
    <text evidence="3">The sequence shown here is derived from an EMBL/GenBank/DDBJ whole genome shotgun (WGS) entry which is preliminary data.</text>
</comment>
<feature type="signal peptide" evidence="2">
    <location>
        <begin position="1"/>
        <end position="16"/>
    </location>
</feature>
<protein>
    <submittedName>
        <fullName evidence="3">Uncharacterized protein</fullName>
    </submittedName>
</protein>
<feature type="chain" id="PRO_5029834128" evidence="2">
    <location>
        <begin position="17"/>
        <end position="283"/>
    </location>
</feature>
<evidence type="ECO:0000256" key="2">
    <source>
        <dbReference type="SAM" id="SignalP"/>
    </source>
</evidence>
<reference evidence="3 4" key="1">
    <citation type="submission" date="2020-04" db="EMBL/GenBank/DDBJ databases">
        <title>Perkinsus olseni comparative genomics.</title>
        <authorList>
            <person name="Bogema D.R."/>
        </authorList>
    </citation>
    <scope>NUCLEOTIDE SEQUENCE [LARGE SCALE GENOMIC DNA]</scope>
    <source>
        <strain evidence="3 4">ATCC PRA-207</strain>
    </source>
</reference>
<feature type="region of interest" description="Disordered" evidence="1">
    <location>
        <begin position="45"/>
        <end position="70"/>
    </location>
</feature>
<keyword evidence="2" id="KW-0732">Signal</keyword>
<organism evidence="3 4">
    <name type="scientific">Perkinsus olseni</name>
    <name type="common">Perkinsus atlanticus</name>
    <dbReference type="NCBI Taxonomy" id="32597"/>
    <lineage>
        <taxon>Eukaryota</taxon>
        <taxon>Sar</taxon>
        <taxon>Alveolata</taxon>
        <taxon>Perkinsozoa</taxon>
        <taxon>Perkinsea</taxon>
        <taxon>Perkinsida</taxon>
        <taxon>Perkinsidae</taxon>
        <taxon>Perkinsus</taxon>
    </lineage>
</organism>
<proteinExistence type="predicted"/>
<dbReference type="AlphaFoldDB" id="A0A7J6Q9F4"/>
<keyword evidence="4" id="KW-1185">Reference proteome</keyword>
<feature type="compositionally biased region" description="Acidic residues" evidence="1">
    <location>
        <begin position="49"/>
        <end position="70"/>
    </location>
</feature>
<evidence type="ECO:0000313" key="4">
    <source>
        <dbReference type="Proteomes" id="UP000553632"/>
    </source>
</evidence>
<sequence length="283" mass="31163">MLLKVALGILIGPAWGATVDDKTLDKLEKTVEMMEALVERYQRGGCLPADDEPPEESEVEAGESQNDDDDIVRVTLQDPTIGYRQDPENPPPWYLPRVPNGVLLWLSTRASDLLIPLKMNPHVPDPPFRFTDPSDPLPVVNTTNERSEEGPFGEQPQWSQGFGDRLSVIKFEYIIDPETGMARAPEGSANAVDTSTVLTACEHLLPLDICGQPDPYTCDGLIVSIGPRTNCRQLCLRKNLYCLDAWDDEDTEGCPTAGLIDTIGCDAAPRRSQVCRCSLISPE</sequence>
<accession>A0A7J6Q9F4</accession>
<gene>
    <name evidence="3" type="ORF">FOZ63_032046</name>
</gene>
<evidence type="ECO:0000256" key="1">
    <source>
        <dbReference type="SAM" id="MobiDB-lite"/>
    </source>
</evidence>
<name>A0A7J6Q9F4_PEROL</name>
<dbReference type="EMBL" id="JABANO010034436">
    <property type="protein sequence ID" value="KAF4705159.1"/>
    <property type="molecule type" value="Genomic_DNA"/>
</dbReference>
<evidence type="ECO:0000313" key="3">
    <source>
        <dbReference type="EMBL" id="KAF4705159.1"/>
    </source>
</evidence>